<name>A0A401NVZ5_SCYTO</name>
<comment type="caution">
    <text evidence="3">The sequence shown here is derived from an EMBL/GenBank/DDBJ whole genome shotgun (WGS) entry which is preliminary data.</text>
</comment>
<reference evidence="3 4" key="1">
    <citation type="journal article" date="2018" name="Nat. Ecol. Evol.">
        <title>Shark genomes provide insights into elasmobranch evolution and the origin of vertebrates.</title>
        <authorList>
            <person name="Hara Y"/>
            <person name="Yamaguchi K"/>
            <person name="Onimaru K"/>
            <person name="Kadota M"/>
            <person name="Koyanagi M"/>
            <person name="Keeley SD"/>
            <person name="Tatsumi K"/>
            <person name="Tanaka K"/>
            <person name="Motone F"/>
            <person name="Kageyama Y"/>
            <person name="Nozu R"/>
            <person name="Adachi N"/>
            <person name="Nishimura O"/>
            <person name="Nakagawa R"/>
            <person name="Tanegashima C"/>
            <person name="Kiyatake I"/>
            <person name="Matsumoto R"/>
            <person name="Murakumo K"/>
            <person name="Nishida K"/>
            <person name="Terakita A"/>
            <person name="Kuratani S"/>
            <person name="Sato K"/>
            <person name="Hyodo S Kuraku.S."/>
        </authorList>
    </citation>
    <scope>NUCLEOTIDE SEQUENCE [LARGE SCALE GENOMIC DNA]</scope>
</reference>
<keyword evidence="4" id="KW-1185">Reference proteome</keyword>
<feature type="region of interest" description="Disordered" evidence="2">
    <location>
        <begin position="422"/>
        <end position="444"/>
    </location>
</feature>
<dbReference type="PANTHER" id="PTHR46769:SF2">
    <property type="entry name" value="FIBROCYSTIN-L ISOFORM 2 PRECURSOR-RELATED"/>
    <property type="match status" value="1"/>
</dbReference>
<feature type="non-terminal residue" evidence="3">
    <location>
        <position position="1"/>
    </location>
</feature>
<feature type="compositionally biased region" description="Low complexity" evidence="2">
    <location>
        <begin position="430"/>
        <end position="442"/>
    </location>
</feature>
<dbReference type="OrthoDB" id="120976at2759"/>
<dbReference type="Proteomes" id="UP000288216">
    <property type="component" value="Unassembled WGS sequence"/>
</dbReference>
<dbReference type="STRING" id="75743.A0A401NVZ5"/>
<evidence type="ECO:0000256" key="2">
    <source>
        <dbReference type="SAM" id="MobiDB-lite"/>
    </source>
</evidence>
<evidence type="ECO:0000313" key="4">
    <source>
        <dbReference type="Proteomes" id="UP000288216"/>
    </source>
</evidence>
<dbReference type="InterPro" id="IPR052387">
    <property type="entry name" value="Fibrocystin"/>
</dbReference>
<organism evidence="3 4">
    <name type="scientific">Scyliorhinus torazame</name>
    <name type="common">Cloudy catshark</name>
    <name type="synonym">Catulus torazame</name>
    <dbReference type="NCBI Taxonomy" id="75743"/>
    <lineage>
        <taxon>Eukaryota</taxon>
        <taxon>Metazoa</taxon>
        <taxon>Chordata</taxon>
        <taxon>Craniata</taxon>
        <taxon>Vertebrata</taxon>
        <taxon>Chondrichthyes</taxon>
        <taxon>Elasmobranchii</taxon>
        <taxon>Galeomorphii</taxon>
        <taxon>Galeoidea</taxon>
        <taxon>Carcharhiniformes</taxon>
        <taxon>Scyliorhinidae</taxon>
        <taxon>Scyliorhinus</taxon>
    </lineage>
</organism>
<protein>
    <submittedName>
        <fullName evidence="3">Uncharacterized protein</fullName>
    </submittedName>
</protein>
<dbReference type="PANTHER" id="PTHR46769">
    <property type="entry name" value="POLYCYSTIC KIDNEY AND HEPATIC DISEASE 1 (AUTOSOMAL RECESSIVE)-LIKE 1"/>
    <property type="match status" value="1"/>
</dbReference>
<dbReference type="AlphaFoldDB" id="A0A401NVZ5"/>
<proteinExistence type="predicted"/>
<accession>A0A401NVZ5</accession>
<dbReference type="EMBL" id="BFAA01002809">
    <property type="protein sequence ID" value="GCB65056.1"/>
    <property type="molecule type" value="Genomic_DNA"/>
</dbReference>
<evidence type="ECO:0000256" key="1">
    <source>
        <dbReference type="ARBA" id="ARBA00022729"/>
    </source>
</evidence>
<sequence length="559" mass="61846">TKGSVQISNVTLVENRLGIFPIVYGSSAIYHQLSNKHILINNALVVGINPNINCSDVQPDDSILSHSEAKQNSRQATGRNGICWPTFASGANSAPYHPHDSLMSYPAISGLMTIESVVVQSVVEWFLSERDYTSGRIIMIWKANPADCVDMVCDAKKKVLLKDVDGSFLGAVGAVIPQSEYQWDGDQRYGMGDYRIPKTMLTYLNGSRIPVSQIAPHKGIIRDSTCIHMPDWQSYKCFGLNYEMLVIESLDPDTETRRLSPVALLSEGYVDLINGAVRLAIYYSTSQRLEVYVNNNFVAPTNVEWDVDHSDFTLKGPTYEGEFIPKLDSPVTGANYFDRTYQMLNVLVRGSTPIEIHTSPVLHISFNLPAMTVDEFYGPNLVQNLALFLNVPPNKIRVTNIVRETGHRRKRATGITVEVEIGEPPMEQLSSSRNNSTNSTSTEGKLQFSDLKEFASNLGEAMLTGNLSVSLGFAVSALDITSPVPPPGDAEWAQPQRLTRYYSNRLHHQPQRLTRYSDGKGAVIPVIGVGVCFCQEENEGQLPDLVAEDVRMCISNSGF</sequence>
<gene>
    <name evidence="3" type="ORF">scyTo_0007633</name>
</gene>
<keyword evidence="1" id="KW-0732">Signal</keyword>
<evidence type="ECO:0000313" key="3">
    <source>
        <dbReference type="EMBL" id="GCB65056.1"/>
    </source>
</evidence>